<name>A0ABV9U814_9ACTN</name>
<proteinExistence type="predicted"/>
<sequence>MRDSKTPDACVLFVTPASWGVFFRCLVDEEND</sequence>
<dbReference type="Pfam" id="PF04149">
    <property type="entry name" value="DUF397"/>
    <property type="match status" value="1"/>
</dbReference>
<dbReference type="EMBL" id="JBHSIT010000012">
    <property type="protein sequence ID" value="MFC4912309.1"/>
    <property type="molecule type" value="Genomic_DNA"/>
</dbReference>
<organism evidence="2 3">
    <name type="scientific">Actinomadura gamaensis</name>
    <dbReference type="NCBI Taxonomy" id="1763541"/>
    <lineage>
        <taxon>Bacteria</taxon>
        <taxon>Bacillati</taxon>
        <taxon>Actinomycetota</taxon>
        <taxon>Actinomycetes</taxon>
        <taxon>Streptosporangiales</taxon>
        <taxon>Thermomonosporaceae</taxon>
        <taxon>Actinomadura</taxon>
    </lineage>
</organism>
<accession>A0ABV9U814</accession>
<reference evidence="3" key="1">
    <citation type="journal article" date="2019" name="Int. J. Syst. Evol. Microbiol.">
        <title>The Global Catalogue of Microorganisms (GCM) 10K type strain sequencing project: providing services to taxonomists for standard genome sequencing and annotation.</title>
        <authorList>
            <consortium name="The Broad Institute Genomics Platform"/>
            <consortium name="The Broad Institute Genome Sequencing Center for Infectious Disease"/>
            <person name="Wu L."/>
            <person name="Ma J."/>
        </authorList>
    </citation>
    <scope>NUCLEOTIDE SEQUENCE [LARGE SCALE GENOMIC DNA]</scope>
    <source>
        <strain evidence="3">KLKA75</strain>
    </source>
</reference>
<protein>
    <submittedName>
        <fullName evidence="2">DUF397 domain-containing protein</fullName>
    </submittedName>
</protein>
<evidence type="ECO:0000313" key="2">
    <source>
        <dbReference type="EMBL" id="MFC4912309.1"/>
    </source>
</evidence>
<keyword evidence="3" id="KW-1185">Reference proteome</keyword>
<gene>
    <name evidence="2" type="ORF">ACFPCY_33765</name>
</gene>
<evidence type="ECO:0000259" key="1">
    <source>
        <dbReference type="Pfam" id="PF04149"/>
    </source>
</evidence>
<dbReference type="InterPro" id="IPR007278">
    <property type="entry name" value="DUF397"/>
</dbReference>
<dbReference type="RefSeq" id="WP_378262690.1">
    <property type="nucleotide sequence ID" value="NZ_JBHSIT010000012.1"/>
</dbReference>
<evidence type="ECO:0000313" key="3">
    <source>
        <dbReference type="Proteomes" id="UP001595872"/>
    </source>
</evidence>
<dbReference type="Proteomes" id="UP001595872">
    <property type="component" value="Unassembled WGS sequence"/>
</dbReference>
<feature type="domain" description="DUF397" evidence="1">
    <location>
        <begin position="1"/>
        <end position="23"/>
    </location>
</feature>
<comment type="caution">
    <text evidence="2">The sequence shown here is derived from an EMBL/GenBank/DDBJ whole genome shotgun (WGS) entry which is preliminary data.</text>
</comment>